<gene>
    <name evidence="1" type="ORF">CEXT_586481</name>
</gene>
<evidence type="ECO:0000313" key="1">
    <source>
        <dbReference type="EMBL" id="GIY18828.1"/>
    </source>
</evidence>
<accession>A0AAV4RFQ2</accession>
<dbReference type="AlphaFoldDB" id="A0AAV4RFQ2"/>
<sequence>MGAFNDLGPNLPQWYNNAPGLLNEEENPKRMEKLLIEHNQTIFRGSERRAFKRGALPFKMGRIFAEIVSGREKPYIKSISLPLSIRKESDVVSLSSRAITHLRQSTAN</sequence>
<protein>
    <submittedName>
        <fullName evidence="1">Uncharacterized protein</fullName>
    </submittedName>
</protein>
<organism evidence="1 2">
    <name type="scientific">Caerostris extrusa</name>
    <name type="common">Bark spider</name>
    <name type="synonym">Caerostris bankana</name>
    <dbReference type="NCBI Taxonomy" id="172846"/>
    <lineage>
        <taxon>Eukaryota</taxon>
        <taxon>Metazoa</taxon>
        <taxon>Ecdysozoa</taxon>
        <taxon>Arthropoda</taxon>
        <taxon>Chelicerata</taxon>
        <taxon>Arachnida</taxon>
        <taxon>Araneae</taxon>
        <taxon>Araneomorphae</taxon>
        <taxon>Entelegynae</taxon>
        <taxon>Araneoidea</taxon>
        <taxon>Araneidae</taxon>
        <taxon>Caerostris</taxon>
    </lineage>
</organism>
<dbReference type="Proteomes" id="UP001054945">
    <property type="component" value="Unassembled WGS sequence"/>
</dbReference>
<keyword evidence="2" id="KW-1185">Reference proteome</keyword>
<reference evidence="1 2" key="1">
    <citation type="submission" date="2021-06" db="EMBL/GenBank/DDBJ databases">
        <title>Caerostris extrusa draft genome.</title>
        <authorList>
            <person name="Kono N."/>
            <person name="Arakawa K."/>
        </authorList>
    </citation>
    <scope>NUCLEOTIDE SEQUENCE [LARGE SCALE GENOMIC DNA]</scope>
</reference>
<dbReference type="EMBL" id="BPLR01007679">
    <property type="protein sequence ID" value="GIY18828.1"/>
    <property type="molecule type" value="Genomic_DNA"/>
</dbReference>
<proteinExistence type="predicted"/>
<comment type="caution">
    <text evidence="1">The sequence shown here is derived from an EMBL/GenBank/DDBJ whole genome shotgun (WGS) entry which is preliminary data.</text>
</comment>
<evidence type="ECO:0000313" key="2">
    <source>
        <dbReference type="Proteomes" id="UP001054945"/>
    </source>
</evidence>
<name>A0AAV4RFQ2_CAEEX</name>